<dbReference type="SUPFAM" id="SSF56281">
    <property type="entry name" value="Metallo-hydrolase/oxidoreductase"/>
    <property type="match status" value="1"/>
</dbReference>
<dbReference type="Proteomes" id="UP000612456">
    <property type="component" value="Unassembled WGS sequence"/>
</dbReference>
<accession>A0A916Z116</accession>
<proteinExistence type="predicted"/>
<keyword evidence="6" id="KW-1185">Reference proteome</keyword>
<dbReference type="PANTHER" id="PTHR42663">
    <property type="entry name" value="HYDROLASE C777.06C-RELATED-RELATED"/>
    <property type="match status" value="1"/>
</dbReference>
<dbReference type="PANTHER" id="PTHR42663:SF6">
    <property type="entry name" value="HYDROLASE C777.06C-RELATED"/>
    <property type="match status" value="1"/>
</dbReference>
<evidence type="ECO:0000256" key="2">
    <source>
        <dbReference type="ARBA" id="ARBA00034301"/>
    </source>
</evidence>
<dbReference type="InterPro" id="IPR001279">
    <property type="entry name" value="Metallo-B-lactamas"/>
</dbReference>
<feature type="domain" description="Metallo-beta-lactamase" evidence="4">
    <location>
        <begin position="18"/>
        <end position="215"/>
    </location>
</feature>
<comment type="catalytic activity">
    <reaction evidence="1">
        <text>3',5'-cyclic CMP + H2O = CMP + H(+)</text>
        <dbReference type="Rhea" id="RHEA:72675"/>
        <dbReference type="ChEBI" id="CHEBI:15377"/>
        <dbReference type="ChEBI" id="CHEBI:15378"/>
        <dbReference type="ChEBI" id="CHEBI:58003"/>
        <dbReference type="ChEBI" id="CHEBI:60377"/>
    </reaction>
    <physiologicalReaction direction="left-to-right" evidence="1">
        <dbReference type="Rhea" id="RHEA:72676"/>
    </physiologicalReaction>
</comment>
<comment type="function">
    <text evidence="2">Counteracts the endogenous Pycsar antiviral defense system. Phosphodiesterase that enables metal-dependent hydrolysis of host cyclic nucleotide Pycsar defense signals such as cCMP and cUMP.</text>
</comment>
<comment type="catalytic activity">
    <reaction evidence="3">
        <text>3',5'-cyclic UMP + H2O = UMP + H(+)</text>
        <dbReference type="Rhea" id="RHEA:70575"/>
        <dbReference type="ChEBI" id="CHEBI:15377"/>
        <dbReference type="ChEBI" id="CHEBI:15378"/>
        <dbReference type="ChEBI" id="CHEBI:57865"/>
        <dbReference type="ChEBI" id="CHEBI:184387"/>
    </reaction>
    <physiologicalReaction direction="left-to-right" evidence="3">
        <dbReference type="Rhea" id="RHEA:70576"/>
    </physiologicalReaction>
</comment>
<organism evidence="5 6">
    <name type="scientific">Paenibacillus nasutitermitis</name>
    <dbReference type="NCBI Taxonomy" id="1652958"/>
    <lineage>
        <taxon>Bacteria</taxon>
        <taxon>Bacillati</taxon>
        <taxon>Bacillota</taxon>
        <taxon>Bacilli</taxon>
        <taxon>Bacillales</taxon>
        <taxon>Paenibacillaceae</taxon>
        <taxon>Paenibacillus</taxon>
    </lineage>
</organism>
<dbReference type="RefSeq" id="WP_229750308.1">
    <property type="nucleotide sequence ID" value="NZ_BMHP01000002.1"/>
</dbReference>
<evidence type="ECO:0000259" key="4">
    <source>
        <dbReference type="SMART" id="SM00849"/>
    </source>
</evidence>
<reference evidence="5" key="1">
    <citation type="journal article" date="2014" name="Int. J. Syst. Evol. Microbiol.">
        <title>Complete genome sequence of Corynebacterium casei LMG S-19264T (=DSM 44701T), isolated from a smear-ripened cheese.</title>
        <authorList>
            <consortium name="US DOE Joint Genome Institute (JGI-PGF)"/>
            <person name="Walter F."/>
            <person name="Albersmeier A."/>
            <person name="Kalinowski J."/>
            <person name="Ruckert C."/>
        </authorList>
    </citation>
    <scope>NUCLEOTIDE SEQUENCE</scope>
    <source>
        <strain evidence="5">CGMCC 1.15178</strain>
    </source>
</reference>
<dbReference type="GO" id="GO:0016787">
    <property type="term" value="F:hydrolase activity"/>
    <property type="evidence" value="ECO:0007669"/>
    <property type="project" value="UniProtKB-KW"/>
</dbReference>
<evidence type="ECO:0000256" key="1">
    <source>
        <dbReference type="ARBA" id="ARBA00034221"/>
    </source>
</evidence>
<dbReference type="AlphaFoldDB" id="A0A916Z116"/>
<gene>
    <name evidence="5" type="ORF">GCM10010911_30560</name>
</gene>
<sequence length="241" mass="27665">MKVQMLGTGSAFAKKYYNTNALFYTDSHTIMLDCGITAPLSLHQLGKSFNDIDALLISHIHADHIGGMEEFALQMSFIFRRKPVLYVMDSLVDQLWNSSLKGGLKQEMFNTLDDYFEVRLLSEDVSAKLMPGFHVRPIRTSHIPNKSSYSFLINETFFYSADMKFDPALLEALVQEGCTTIFHDCQFASPGMVHTTLDELMSLPSYVQERIMLMHYDDNKVDYEGQTGFMKFVEQHRLYSF</sequence>
<dbReference type="SMART" id="SM00849">
    <property type="entry name" value="Lactamase_B"/>
    <property type="match status" value="1"/>
</dbReference>
<evidence type="ECO:0000256" key="3">
    <source>
        <dbReference type="ARBA" id="ARBA00048505"/>
    </source>
</evidence>
<reference evidence="5" key="2">
    <citation type="submission" date="2020-09" db="EMBL/GenBank/DDBJ databases">
        <authorList>
            <person name="Sun Q."/>
            <person name="Zhou Y."/>
        </authorList>
    </citation>
    <scope>NUCLEOTIDE SEQUENCE</scope>
    <source>
        <strain evidence="5">CGMCC 1.15178</strain>
    </source>
</reference>
<evidence type="ECO:0000313" key="6">
    <source>
        <dbReference type="Proteomes" id="UP000612456"/>
    </source>
</evidence>
<comment type="caution">
    <text evidence="5">The sequence shown here is derived from an EMBL/GenBank/DDBJ whole genome shotgun (WGS) entry which is preliminary data.</text>
</comment>
<dbReference type="GO" id="GO:0046872">
    <property type="term" value="F:metal ion binding"/>
    <property type="evidence" value="ECO:0007669"/>
    <property type="project" value="UniProtKB-KW"/>
</dbReference>
<evidence type="ECO:0000313" key="5">
    <source>
        <dbReference type="EMBL" id="GGD70588.1"/>
    </source>
</evidence>
<dbReference type="InterPro" id="IPR036866">
    <property type="entry name" value="RibonucZ/Hydroxyglut_hydro"/>
</dbReference>
<dbReference type="Gene3D" id="3.60.15.10">
    <property type="entry name" value="Ribonuclease Z/Hydroxyacylglutathione hydrolase-like"/>
    <property type="match status" value="1"/>
</dbReference>
<name>A0A916Z116_9BACL</name>
<dbReference type="Pfam" id="PF23023">
    <property type="entry name" value="Anti-Pycsar_Apyc1"/>
    <property type="match status" value="1"/>
</dbReference>
<protein>
    <recommendedName>
        <fullName evidence="4">Metallo-beta-lactamase domain-containing protein</fullName>
    </recommendedName>
</protein>
<dbReference type="EMBL" id="BMHP01000002">
    <property type="protein sequence ID" value="GGD70588.1"/>
    <property type="molecule type" value="Genomic_DNA"/>
</dbReference>